<feature type="non-terminal residue" evidence="2">
    <location>
        <position position="134"/>
    </location>
</feature>
<proteinExistence type="predicted"/>
<protein>
    <submittedName>
        <fullName evidence="2">Uncharacterized protein</fullName>
    </submittedName>
</protein>
<sequence>MDGDRLGVAAANGDRQKTAKALATYGSENDGVAHAIERIARPAGSTGGGMLYDWPVELSSVKSTYSSLVTGDPLSAVNAKRRARDTKAALEAAKAAMTRIGALIASDARQAGQVHRRERARPDARRPPGAQPAA</sequence>
<dbReference type="Proteomes" id="UP001597045">
    <property type="component" value="Unassembled WGS sequence"/>
</dbReference>
<organism evidence="2 3">
    <name type="scientific">Kibdelosporangium lantanae</name>
    <dbReference type="NCBI Taxonomy" id="1497396"/>
    <lineage>
        <taxon>Bacteria</taxon>
        <taxon>Bacillati</taxon>
        <taxon>Actinomycetota</taxon>
        <taxon>Actinomycetes</taxon>
        <taxon>Pseudonocardiales</taxon>
        <taxon>Pseudonocardiaceae</taxon>
        <taxon>Kibdelosporangium</taxon>
    </lineage>
</organism>
<evidence type="ECO:0000313" key="3">
    <source>
        <dbReference type="Proteomes" id="UP001597045"/>
    </source>
</evidence>
<feature type="region of interest" description="Disordered" evidence="1">
    <location>
        <begin position="107"/>
        <end position="134"/>
    </location>
</feature>
<keyword evidence="3" id="KW-1185">Reference proteome</keyword>
<accession>A0ABW3MFG1</accession>
<evidence type="ECO:0000313" key="2">
    <source>
        <dbReference type="EMBL" id="MFD1049380.1"/>
    </source>
</evidence>
<evidence type="ECO:0000256" key="1">
    <source>
        <dbReference type="SAM" id="MobiDB-lite"/>
    </source>
</evidence>
<reference evidence="3" key="1">
    <citation type="journal article" date="2019" name="Int. J. Syst. Evol. Microbiol.">
        <title>The Global Catalogue of Microorganisms (GCM) 10K type strain sequencing project: providing services to taxonomists for standard genome sequencing and annotation.</title>
        <authorList>
            <consortium name="The Broad Institute Genomics Platform"/>
            <consortium name="The Broad Institute Genome Sequencing Center for Infectious Disease"/>
            <person name="Wu L."/>
            <person name="Ma J."/>
        </authorList>
    </citation>
    <scope>NUCLEOTIDE SEQUENCE [LARGE SCALE GENOMIC DNA]</scope>
    <source>
        <strain evidence="3">JCM 31486</strain>
    </source>
</reference>
<comment type="caution">
    <text evidence="2">The sequence shown here is derived from an EMBL/GenBank/DDBJ whole genome shotgun (WGS) entry which is preliminary data.</text>
</comment>
<gene>
    <name evidence="2" type="ORF">ACFQ1S_29505</name>
</gene>
<name>A0ABW3MFG1_9PSEU</name>
<dbReference type="EMBL" id="JBHTIS010002143">
    <property type="protein sequence ID" value="MFD1049380.1"/>
    <property type="molecule type" value="Genomic_DNA"/>
</dbReference>